<keyword evidence="2" id="KW-1185">Reference proteome</keyword>
<comment type="caution">
    <text evidence="1">The sequence shown here is derived from an EMBL/GenBank/DDBJ whole genome shotgun (WGS) entry which is preliminary data.</text>
</comment>
<dbReference type="RefSeq" id="WP_115934982.1">
    <property type="nucleotide sequence ID" value="NZ_QRDW01000001.1"/>
</dbReference>
<dbReference type="EMBL" id="QRDW01000001">
    <property type="protein sequence ID" value="RED53880.1"/>
    <property type="molecule type" value="Genomic_DNA"/>
</dbReference>
<dbReference type="Proteomes" id="UP000256845">
    <property type="component" value="Unassembled WGS sequence"/>
</dbReference>
<gene>
    <name evidence="1" type="ORF">DFP90_101679</name>
</gene>
<evidence type="ECO:0000313" key="1">
    <source>
        <dbReference type="EMBL" id="RED53880.1"/>
    </source>
</evidence>
<dbReference type="OrthoDB" id="8479315at2"/>
<proteinExistence type="predicted"/>
<organism evidence="1 2">
    <name type="scientific">Aestuariispira insulae</name>
    <dbReference type="NCBI Taxonomy" id="1461337"/>
    <lineage>
        <taxon>Bacteria</taxon>
        <taxon>Pseudomonadati</taxon>
        <taxon>Pseudomonadota</taxon>
        <taxon>Alphaproteobacteria</taxon>
        <taxon>Rhodospirillales</taxon>
        <taxon>Kiloniellaceae</taxon>
        <taxon>Aestuariispira</taxon>
    </lineage>
</organism>
<sequence length="179" mass="20255">MHIQDYDLQVIDHVRDGETAELLSALSRHLLEWWTGFKGGKPGYRDFDIADHLSLADNIFLVQVCSPTRFEIRLCGEAVSEVIGTNNMGRVISTMGPQNDSDGREYVRLAHYYQTIVETGRCHICLGQLVNRYDLVKRFESVDCPLFARDGTVSHIIGVLVPIPVVPPKRHLVMDQHVL</sequence>
<dbReference type="AlphaFoldDB" id="A0A3D9HWU9"/>
<evidence type="ECO:0008006" key="3">
    <source>
        <dbReference type="Google" id="ProtNLM"/>
    </source>
</evidence>
<protein>
    <recommendedName>
        <fullName evidence="3">PAS domain-containing protein</fullName>
    </recommendedName>
</protein>
<accession>A0A3D9HWU9</accession>
<reference evidence="1 2" key="1">
    <citation type="submission" date="2018-07" db="EMBL/GenBank/DDBJ databases">
        <title>Genomic Encyclopedia of Type Strains, Phase III (KMG-III): the genomes of soil and plant-associated and newly described type strains.</title>
        <authorList>
            <person name="Whitman W."/>
        </authorList>
    </citation>
    <scope>NUCLEOTIDE SEQUENCE [LARGE SCALE GENOMIC DNA]</scope>
    <source>
        <strain evidence="1 2">CECT 8488</strain>
    </source>
</reference>
<name>A0A3D9HWU9_9PROT</name>
<evidence type="ECO:0000313" key="2">
    <source>
        <dbReference type="Proteomes" id="UP000256845"/>
    </source>
</evidence>